<evidence type="ECO:0008006" key="5">
    <source>
        <dbReference type="Google" id="ProtNLM"/>
    </source>
</evidence>
<dbReference type="OrthoDB" id="9816564at2"/>
<sequence>MIKNKDIIYFSAVDWDYVFARPQQTVSRLSKNNRVLYVEPPYSILAPLKKPKAIKKWFSGLRKHQELENLSLYSPKPTLPFQSKVKGINPINQRSLGKKLRKIATKKLGFKDPIILTTLPNTVDLIKFFPTSQVIYDCVDCHASFTGHNEKIVRELEVRLLRQADLVFTTAHALYEEKKEFNSNCYLVPNGAQVDHFAVDEKKVHGPDKESLEQSGVNKELAAQLTTNDTKIGFVGGIGDWVDLSLIEYIADKRPDFKIFMIGPLGVDIGRLKEKDNVYFPGFINYKNLPKILETFDVAICPFKKNKLTERVNPVKVYEYLAGGKAVVATNLRELESFTDYLYLADSKEEFLAKIDAAIKREENYHKEGMLPGIKRMRREFSEQHSWDERVKRMEKLWEKVL</sequence>
<dbReference type="Gene3D" id="3.40.50.2000">
    <property type="entry name" value="Glycogen Phosphorylase B"/>
    <property type="match status" value="1"/>
</dbReference>
<name>A0A226C1B3_9FIRM</name>
<evidence type="ECO:0000256" key="1">
    <source>
        <dbReference type="ARBA" id="ARBA00022676"/>
    </source>
</evidence>
<protein>
    <recommendedName>
        <fullName evidence="5">Glycosyl transferase family 1</fullName>
    </recommendedName>
</protein>
<dbReference type="PANTHER" id="PTHR12526">
    <property type="entry name" value="GLYCOSYLTRANSFERASE"/>
    <property type="match status" value="1"/>
</dbReference>
<evidence type="ECO:0000256" key="2">
    <source>
        <dbReference type="ARBA" id="ARBA00022679"/>
    </source>
</evidence>
<reference evidence="3 4" key="1">
    <citation type="submission" date="2017-06" db="EMBL/GenBank/DDBJ databases">
        <title>Draft Genome Sequence of Natranaerobius trueperi halophilic, alkalithermophilic bacteria from soda lakes.</title>
        <authorList>
            <person name="Zhao B."/>
        </authorList>
    </citation>
    <scope>NUCLEOTIDE SEQUENCE [LARGE SCALE GENOMIC DNA]</scope>
    <source>
        <strain evidence="3 4">DSM 18760</strain>
    </source>
</reference>
<dbReference type="PANTHER" id="PTHR12526:SF629">
    <property type="entry name" value="TEICHURONIC ACID BIOSYNTHESIS GLYCOSYLTRANSFERASE TUAH-RELATED"/>
    <property type="match status" value="1"/>
</dbReference>
<accession>A0A226C1B3</accession>
<evidence type="ECO:0000313" key="3">
    <source>
        <dbReference type="EMBL" id="OWZ84965.1"/>
    </source>
</evidence>
<keyword evidence="4" id="KW-1185">Reference proteome</keyword>
<keyword evidence="2" id="KW-0808">Transferase</keyword>
<gene>
    <name evidence="3" type="ORF">CDO51_00745</name>
</gene>
<dbReference type="Pfam" id="PF13692">
    <property type="entry name" value="Glyco_trans_1_4"/>
    <property type="match status" value="1"/>
</dbReference>
<keyword evidence="1" id="KW-0328">Glycosyltransferase</keyword>
<dbReference type="RefSeq" id="WP_089022389.1">
    <property type="nucleotide sequence ID" value="NZ_NIQC01000001.1"/>
</dbReference>
<dbReference type="AlphaFoldDB" id="A0A226C1B3"/>
<dbReference type="Gene3D" id="3.40.50.11010">
    <property type="match status" value="1"/>
</dbReference>
<dbReference type="Proteomes" id="UP000214588">
    <property type="component" value="Unassembled WGS sequence"/>
</dbReference>
<dbReference type="SUPFAM" id="SSF53756">
    <property type="entry name" value="UDP-Glycosyltransferase/glycogen phosphorylase"/>
    <property type="match status" value="1"/>
</dbReference>
<dbReference type="GO" id="GO:0016757">
    <property type="term" value="F:glycosyltransferase activity"/>
    <property type="evidence" value="ECO:0007669"/>
    <property type="project" value="UniProtKB-KW"/>
</dbReference>
<evidence type="ECO:0000313" key="4">
    <source>
        <dbReference type="Proteomes" id="UP000214588"/>
    </source>
</evidence>
<organism evidence="3 4">
    <name type="scientific">Natranaerobius trueperi</name>
    <dbReference type="NCBI Taxonomy" id="759412"/>
    <lineage>
        <taxon>Bacteria</taxon>
        <taxon>Bacillati</taxon>
        <taxon>Bacillota</taxon>
        <taxon>Clostridia</taxon>
        <taxon>Natranaerobiales</taxon>
        <taxon>Natranaerobiaceae</taxon>
        <taxon>Natranaerobius</taxon>
    </lineage>
</organism>
<comment type="caution">
    <text evidence="3">The sequence shown here is derived from an EMBL/GenBank/DDBJ whole genome shotgun (WGS) entry which is preliminary data.</text>
</comment>
<proteinExistence type="predicted"/>
<dbReference type="EMBL" id="NIQC01000001">
    <property type="protein sequence ID" value="OWZ84965.1"/>
    <property type="molecule type" value="Genomic_DNA"/>
</dbReference>